<keyword evidence="9" id="KW-1185">Reference proteome</keyword>
<organism evidence="8 9">
    <name type="scientific">Colletotrichum incanum</name>
    <name type="common">Soybean anthracnose fungus</name>
    <dbReference type="NCBI Taxonomy" id="1573173"/>
    <lineage>
        <taxon>Eukaryota</taxon>
        <taxon>Fungi</taxon>
        <taxon>Dikarya</taxon>
        <taxon>Ascomycota</taxon>
        <taxon>Pezizomycotina</taxon>
        <taxon>Sordariomycetes</taxon>
        <taxon>Hypocreomycetidae</taxon>
        <taxon>Glomerellales</taxon>
        <taxon>Glomerellaceae</taxon>
        <taxon>Colletotrichum</taxon>
        <taxon>Colletotrichum spaethianum species complex</taxon>
    </lineage>
</organism>
<dbReference type="SUPFAM" id="SSF51905">
    <property type="entry name" value="FAD/NAD(P)-binding domain"/>
    <property type="match status" value="2"/>
</dbReference>
<proteinExistence type="inferred from homology"/>
<evidence type="ECO:0000256" key="3">
    <source>
        <dbReference type="ARBA" id="ARBA00022827"/>
    </source>
</evidence>
<dbReference type="GO" id="GO:0003954">
    <property type="term" value="F:NADH dehydrogenase activity"/>
    <property type="evidence" value="ECO:0007669"/>
    <property type="project" value="InterPro"/>
</dbReference>
<dbReference type="InterPro" id="IPR045024">
    <property type="entry name" value="NDH-2"/>
</dbReference>
<sequence>LWWCDSTVKMASSKVAQQYWRSLARPGRRGPAGTALQIEAATNTSVVKYRNSMSSRSPTEQKRERVVVLGSGWAGYAFARELDPKKYERILVSPRSYFVFTPLLASTSVGTLEFRSILEPVRRLNLDSFHEAWADDIDFSKKLIRVEKVTSEDATSRTLPAKEPHLPKGEMIDVPYDKLVISVGAYSQTFGIEGVKEYANFLRDIGDARSIRLRVLQCFEKADWPTTTDEQRRKMLHFAVVGGGPTGIEFAAELHDLIHDDLSKLYPHLMEFVGITIYDIAPKVLPMFDQQLASYAEDLFRRQGINVKTEHHLQRIRPDEDDTHNTLKLKIKELGDEEVGAGIVVWSTGLMQNPLIQTIMKKELRNPNATAEGEEKEMVKILKAERSGGIVTDSRLRVRLDGPKNEKAVLPDVYSIGDCSVLETETLPATAQVASQQAVYLAKTLNKAAALGGVEPADEKQSKPFKFRNLGTMAYLGSWKAIHQSSADELKGRAAWILWRCAYLTKSMSIRNKILVPVYWFITWVFGRGISRF</sequence>
<keyword evidence="4" id="KW-0560">Oxidoreductase</keyword>
<feature type="domain" description="FAD/NAD(P)-binding" evidence="6">
    <location>
        <begin position="65"/>
        <end position="438"/>
    </location>
</feature>
<feature type="non-terminal residue" evidence="8">
    <location>
        <position position="1"/>
    </location>
</feature>
<dbReference type="EMBL" id="LFIW01001047">
    <property type="protein sequence ID" value="KZL83822.1"/>
    <property type="molecule type" value="Genomic_DNA"/>
</dbReference>
<evidence type="ECO:0000259" key="7">
    <source>
        <dbReference type="Pfam" id="PF22366"/>
    </source>
</evidence>
<dbReference type="Proteomes" id="UP000076584">
    <property type="component" value="Unassembled WGS sequence"/>
</dbReference>
<evidence type="ECO:0000313" key="8">
    <source>
        <dbReference type="EMBL" id="KZL83822.1"/>
    </source>
</evidence>
<dbReference type="Pfam" id="PF22366">
    <property type="entry name" value="NDH2_C"/>
    <property type="match status" value="1"/>
</dbReference>
<evidence type="ECO:0000313" key="9">
    <source>
        <dbReference type="Proteomes" id="UP000076584"/>
    </source>
</evidence>
<dbReference type="GO" id="GO:0005739">
    <property type="term" value="C:mitochondrion"/>
    <property type="evidence" value="ECO:0007669"/>
    <property type="project" value="TreeGrafter"/>
</dbReference>
<evidence type="ECO:0000259" key="6">
    <source>
        <dbReference type="Pfam" id="PF07992"/>
    </source>
</evidence>
<dbReference type="InterPro" id="IPR054585">
    <property type="entry name" value="NDH2-like_C"/>
</dbReference>
<dbReference type="Pfam" id="PF07992">
    <property type="entry name" value="Pyr_redox_2"/>
    <property type="match status" value="1"/>
</dbReference>
<dbReference type="InterPro" id="IPR023753">
    <property type="entry name" value="FAD/NAD-binding_dom"/>
</dbReference>
<reference evidence="8 9" key="1">
    <citation type="submission" date="2015-06" db="EMBL/GenBank/DDBJ databases">
        <title>Survival trade-offs in plant roots during colonization by closely related pathogenic and mutualistic fungi.</title>
        <authorList>
            <person name="Hacquard S."/>
            <person name="Kracher B."/>
            <person name="Hiruma K."/>
            <person name="Weinman A."/>
            <person name="Muench P."/>
            <person name="Garrido Oter R."/>
            <person name="Ver Loren van Themaat E."/>
            <person name="Dallerey J.-F."/>
            <person name="Damm U."/>
            <person name="Henrissat B."/>
            <person name="Lespinet O."/>
            <person name="Thon M."/>
            <person name="Kemen E."/>
            <person name="McHardy A.C."/>
            <person name="Schulze-Lefert P."/>
            <person name="O'Connell R.J."/>
        </authorList>
    </citation>
    <scope>NUCLEOTIDE SEQUENCE [LARGE SCALE GENOMIC DNA]</scope>
    <source>
        <strain evidence="8 9">MAFF 238704</strain>
    </source>
</reference>
<evidence type="ECO:0000256" key="2">
    <source>
        <dbReference type="ARBA" id="ARBA00022630"/>
    </source>
</evidence>
<name>A0A161Y337_COLIC</name>
<protein>
    <submittedName>
        <fullName evidence="8">Pyridine nucleotide-disulfide</fullName>
    </submittedName>
</protein>
<dbReference type="STRING" id="1573173.A0A161Y337"/>
<dbReference type="PANTHER" id="PTHR43706">
    <property type="entry name" value="NADH DEHYDROGENASE"/>
    <property type="match status" value="1"/>
</dbReference>
<comment type="caution">
    <text evidence="8">The sequence shown here is derived from an EMBL/GenBank/DDBJ whole genome shotgun (WGS) entry which is preliminary data.</text>
</comment>
<dbReference type="PRINTS" id="PR00368">
    <property type="entry name" value="FADPNR"/>
</dbReference>
<gene>
    <name evidence="8" type="ORF">CI238_09890</name>
</gene>
<evidence type="ECO:0000256" key="5">
    <source>
        <dbReference type="ARBA" id="ARBA00023027"/>
    </source>
</evidence>
<dbReference type="PANTHER" id="PTHR43706:SF17">
    <property type="entry name" value="NADH DEHYDROGENASE (EUROFUNG)"/>
    <property type="match status" value="1"/>
</dbReference>
<dbReference type="AlphaFoldDB" id="A0A161Y337"/>
<keyword evidence="3" id="KW-0274">FAD</keyword>
<feature type="domain" description="External alternative NADH-ubiquinone oxidoreductase-like C-terminal" evidence="7">
    <location>
        <begin position="470"/>
        <end position="528"/>
    </location>
</feature>
<evidence type="ECO:0000256" key="1">
    <source>
        <dbReference type="ARBA" id="ARBA00005272"/>
    </source>
</evidence>
<accession>A0A161Y337</accession>
<dbReference type="InterPro" id="IPR036188">
    <property type="entry name" value="FAD/NAD-bd_sf"/>
</dbReference>
<keyword evidence="2" id="KW-0285">Flavoprotein</keyword>
<evidence type="ECO:0000256" key="4">
    <source>
        <dbReference type="ARBA" id="ARBA00023002"/>
    </source>
</evidence>
<comment type="similarity">
    <text evidence="1">Belongs to the NADH dehydrogenase family.</text>
</comment>
<dbReference type="Gene3D" id="3.50.50.100">
    <property type="match status" value="1"/>
</dbReference>
<keyword evidence="5" id="KW-0520">NAD</keyword>